<dbReference type="InterPro" id="IPR015797">
    <property type="entry name" value="NUDIX_hydrolase-like_dom_sf"/>
</dbReference>
<dbReference type="Proteomes" id="UP000295146">
    <property type="component" value="Unassembled WGS sequence"/>
</dbReference>
<dbReference type="SUPFAM" id="SSF55811">
    <property type="entry name" value="Nudix"/>
    <property type="match status" value="1"/>
</dbReference>
<gene>
    <name evidence="6" type="ORF">EV653_0197</name>
</gene>
<keyword evidence="7" id="KW-1185">Reference proteome</keyword>
<proteinExistence type="inferred from homology"/>
<comment type="caution">
    <text evidence="6">The sequence shown here is derived from an EMBL/GenBank/DDBJ whole genome shotgun (WGS) entry which is preliminary data.</text>
</comment>
<evidence type="ECO:0000256" key="1">
    <source>
        <dbReference type="ARBA" id="ARBA00001946"/>
    </source>
</evidence>
<protein>
    <submittedName>
        <fullName evidence="6">ADP-ribose pyrophosphatase YjhB (NUDIX family)</fullName>
    </submittedName>
</protein>
<dbReference type="InterPro" id="IPR020476">
    <property type="entry name" value="Nudix_hydrolase"/>
</dbReference>
<dbReference type="Gene3D" id="3.90.79.10">
    <property type="entry name" value="Nucleoside Triphosphate Pyrophosphohydrolase"/>
    <property type="match status" value="1"/>
</dbReference>
<evidence type="ECO:0000313" key="6">
    <source>
        <dbReference type="EMBL" id="TDW75083.1"/>
    </source>
</evidence>
<evidence type="ECO:0000256" key="2">
    <source>
        <dbReference type="ARBA" id="ARBA00005582"/>
    </source>
</evidence>
<keyword evidence="3 4" id="KW-0378">Hydrolase</keyword>
<name>A0A4R8CKB8_9ACTN</name>
<feature type="domain" description="Nudix hydrolase" evidence="5">
    <location>
        <begin position="50"/>
        <end position="182"/>
    </location>
</feature>
<evidence type="ECO:0000256" key="3">
    <source>
        <dbReference type="ARBA" id="ARBA00022801"/>
    </source>
</evidence>
<dbReference type="OrthoDB" id="9804442at2"/>
<dbReference type="Pfam" id="PF00293">
    <property type="entry name" value="NUDIX"/>
    <property type="match status" value="1"/>
</dbReference>
<evidence type="ECO:0000259" key="5">
    <source>
        <dbReference type="PROSITE" id="PS51462"/>
    </source>
</evidence>
<sequence>MPAVGGAAVSLPSGYGHARPKSRQVLQVSAVPFEESYVGSLRKYVGAQRIITPGPRAVIVNDSGDVLLVRRSDDNTWVMPAGGLELGESIWDALVREVLEETGLVVEAATPIALYTGPQYWFTNAYGAHHQMFAVVFRVDRWSGSLRTETDETRDARFFSRSDLPPLRDVYRETLADLDAFDGTLILK</sequence>
<dbReference type="PROSITE" id="PS00893">
    <property type="entry name" value="NUDIX_BOX"/>
    <property type="match status" value="1"/>
</dbReference>
<organism evidence="6 7">
    <name type="scientific">Kribbella pratensis</name>
    <dbReference type="NCBI Taxonomy" id="2512112"/>
    <lineage>
        <taxon>Bacteria</taxon>
        <taxon>Bacillati</taxon>
        <taxon>Actinomycetota</taxon>
        <taxon>Actinomycetes</taxon>
        <taxon>Propionibacteriales</taxon>
        <taxon>Kribbellaceae</taxon>
        <taxon>Kribbella</taxon>
    </lineage>
</organism>
<evidence type="ECO:0000256" key="4">
    <source>
        <dbReference type="RuleBase" id="RU003476"/>
    </source>
</evidence>
<dbReference type="AlphaFoldDB" id="A0A4R8CKB8"/>
<dbReference type="PANTHER" id="PTHR43046:SF14">
    <property type="entry name" value="MUTT_NUDIX FAMILY PROTEIN"/>
    <property type="match status" value="1"/>
</dbReference>
<dbReference type="EMBL" id="SODP01000001">
    <property type="protein sequence ID" value="TDW75083.1"/>
    <property type="molecule type" value="Genomic_DNA"/>
</dbReference>
<reference evidence="6 7" key="1">
    <citation type="submission" date="2019-03" db="EMBL/GenBank/DDBJ databases">
        <title>Genomic Encyclopedia of Type Strains, Phase III (KMG-III): the genomes of soil and plant-associated and newly described type strains.</title>
        <authorList>
            <person name="Whitman W."/>
        </authorList>
    </citation>
    <scope>NUCLEOTIDE SEQUENCE [LARGE SCALE GENOMIC DNA]</scope>
    <source>
        <strain evidence="6 7">VKM Ac-2573</strain>
    </source>
</reference>
<accession>A0A4R8CKB8</accession>
<dbReference type="InterPro" id="IPR000086">
    <property type="entry name" value="NUDIX_hydrolase_dom"/>
</dbReference>
<dbReference type="PANTHER" id="PTHR43046">
    <property type="entry name" value="GDP-MANNOSE MANNOSYL HYDROLASE"/>
    <property type="match status" value="1"/>
</dbReference>
<comment type="cofactor">
    <cofactor evidence="1">
        <name>Mg(2+)</name>
        <dbReference type="ChEBI" id="CHEBI:18420"/>
    </cofactor>
</comment>
<evidence type="ECO:0000313" key="7">
    <source>
        <dbReference type="Proteomes" id="UP000295146"/>
    </source>
</evidence>
<dbReference type="PRINTS" id="PR00502">
    <property type="entry name" value="NUDIXFAMILY"/>
</dbReference>
<dbReference type="InterPro" id="IPR020084">
    <property type="entry name" value="NUDIX_hydrolase_CS"/>
</dbReference>
<dbReference type="PROSITE" id="PS51462">
    <property type="entry name" value="NUDIX"/>
    <property type="match status" value="1"/>
</dbReference>
<dbReference type="GO" id="GO:0016787">
    <property type="term" value="F:hydrolase activity"/>
    <property type="evidence" value="ECO:0007669"/>
    <property type="project" value="UniProtKB-KW"/>
</dbReference>
<comment type="similarity">
    <text evidence="2 4">Belongs to the Nudix hydrolase family.</text>
</comment>